<keyword evidence="3" id="KW-1185">Reference proteome</keyword>
<dbReference type="EMBL" id="CP012333">
    <property type="protein sequence ID" value="AKU94310.1"/>
    <property type="molecule type" value="Genomic_DNA"/>
</dbReference>
<protein>
    <submittedName>
        <fullName evidence="2">Uncharacterized protein</fullName>
    </submittedName>
</protein>
<dbReference type="STRING" id="1391654.AKJ09_00974"/>
<evidence type="ECO:0000256" key="1">
    <source>
        <dbReference type="SAM" id="MobiDB-lite"/>
    </source>
</evidence>
<proteinExistence type="predicted"/>
<evidence type="ECO:0000313" key="3">
    <source>
        <dbReference type="Proteomes" id="UP000064967"/>
    </source>
</evidence>
<feature type="compositionally biased region" description="Pro residues" evidence="1">
    <location>
        <begin position="43"/>
        <end position="56"/>
    </location>
</feature>
<evidence type="ECO:0000313" key="2">
    <source>
        <dbReference type="EMBL" id="AKU94310.1"/>
    </source>
</evidence>
<gene>
    <name evidence="2" type="ORF">AKJ09_00974</name>
</gene>
<reference evidence="2 3" key="1">
    <citation type="submission" date="2015-08" db="EMBL/GenBank/DDBJ databases">
        <authorList>
            <person name="Babu N.S."/>
            <person name="Beckwith C.J."/>
            <person name="Beseler K.G."/>
            <person name="Brison A."/>
            <person name="Carone J.V."/>
            <person name="Caskin T.P."/>
            <person name="Diamond M."/>
            <person name="Durham M.E."/>
            <person name="Foxe J.M."/>
            <person name="Go M."/>
            <person name="Henderson B.A."/>
            <person name="Jones I.B."/>
            <person name="McGettigan J.A."/>
            <person name="Micheletti S.J."/>
            <person name="Nasrallah M.E."/>
            <person name="Ortiz D."/>
            <person name="Piller C.R."/>
            <person name="Privatt S.R."/>
            <person name="Schneider S.L."/>
            <person name="Sharp S."/>
            <person name="Smith T.C."/>
            <person name="Stanton J.D."/>
            <person name="Ullery H.E."/>
            <person name="Wilson R.J."/>
            <person name="Serrano M.G."/>
            <person name="Buck G."/>
            <person name="Lee V."/>
            <person name="Wang Y."/>
            <person name="Carvalho R."/>
            <person name="Voegtly L."/>
            <person name="Shi R."/>
            <person name="Duckworth R."/>
            <person name="Johnson A."/>
            <person name="Loviza R."/>
            <person name="Walstead R."/>
            <person name="Shah Z."/>
            <person name="Kiflezghi M."/>
            <person name="Wade K."/>
            <person name="Ball S.L."/>
            <person name="Bradley K.W."/>
            <person name="Asai D.J."/>
            <person name="Bowman C.A."/>
            <person name="Russell D.A."/>
            <person name="Pope W.H."/>
            <person name="Jacobs-Sera D."/>
            <person name="Hendrix R.W."/>
            <person name="Hatfull G.F."/>
        </authorList>
    </citation>
    <scope>NUCLEOTIDE SEQUENCE [LARGE SCALE GENOMIC DNA]</scope>
    <source>
        <strain evidence="2 3">DSM 27648</strain>
    </source>
</reference>
<organism evidence="2 3">
    <name type="scientific">Labilithrix luteola</name>
    <dbReference type="NCBI Taxonomy" id="1391654"/>
    <lineage>
        <taxon>Bacteria</taxon>
        <taxon>Pseudomonadati</taxon>
        <taxon>Myxococcota</taxon>
        <taxon>Polyangia</taxon>
        <taxon>Polyangiales</taxon>
        <taxon>Labilitrichaceae</taxon>
        <taxon>Labilithrix</taxon>
    </lineage>
</organism>
<feature type="compositionally biased region" description="Basic and acidic residues" evidence="1">
    <location>
        <begin position="1"/>
        <end position="11"/>
    </location>
</feature>
<dbReference type="Proteomes" id="UP000064967">
    <property type="component" value="Chromosome"/>
</dbReference>
<feature type="region of interest" description="Disordered" evidence="1">
    <location>
        <begin position="1"/>
        <end position="58"/>
    </location>
</feature>
<dbReference type="AlphaFoldDB" id="A0A0K1PLB3"/>
<sequence length="95" mass="10007">MPGMDASERRTTGPATHALRARDGLPPMDATGTTPSVATGKADPPPQPYRPLPPIDHPIEKGIAFRGALGSLTEDVRCATANGLFQADRHLGRPN</sequence>
<name>A0A0K1PLB3_9BACT</name>
<dbReference type="KEGG" id="llu:AKJ09_00974"/>
<accession>A0A0K1PLB3</accession>